<feature type="region of interest" description="Disordered" evidence="1">
    <location>
        <begin position="129"/>
        <end position="154"/>
    </location>
</feature>
<accession>A0ABQ6MLB5</accession>
<evidence type="ECO:0000256" key="1">
    <source>
        <dbReference type="SAM" id="MobiDB-lite"/>
    </source>
</evidence>
<sequence length="322" mass="35273">MSAYRQAQAEVTALTSLLASHSSSLSSLPPLPPPGTPISAGPVSTADLLSLQARADALLPSISLFTKNLTATDPVTGKDRYGDGMKLKVRALVGEFEALTNGAEALLAPGGAGEQLGRREEAVAAYEKEREAGEAAEGERLRREAAESEEAVRRREEEAALAREAEAERERQRVMREFQERERREKEAAARAREEELRRDREWVASIPKGLASFRELFSSLPPPARKVVATLFAQIKAHPDNESFRRFKLAHPRFQEDVARHPGGRECFVAAGFGLQSVESESGELSKCLVMAEPSLENDFDGWSEWFNLVTAVAEACGELA</sequence>
<proteinExistence type="predicted"/>
<dbReference type="SUPFAM" id="SSF143503">
    <property type="entry name" value="PUG domain-like"/>
    <property type="match status" value="1"/>
</dbReference>
<dbReference type="CDD" id="cd09212">
    <property type="entry name" value="PUB"/>
    <property type="match status" value="1"/>
</dbReference>
<dbReference type="InterPro" id="IPR036339">
    <property type="entry name" value="PUB-like_dom_sf"/>
</dbReference>
<dbReference type="Gene3D" id="1.20.58.2190">
    <property type="match status" value="1"/>
</dbReference>
<reference evidence="2 3" key="1">
    <citation type="journal article" date="2023" name="Commun. Biol.">
        <title>Genome analysis of Parmales, the sister group of diatoms, reveals the evolutionary specialization of diatoms from phago-mixotrophs to photoautotrophs.</title>
        <authorList>
            <person name="Ban H."/>
            <person name="Sato S."/>
            <person name="Yoshikawa S."/>
            <person name="Yamada K."/>
            <person name="Nakamura Y."/>
            <person name="Ichinomiya M."/>
            <person name="Sato N."/>
            <person name="Blanc-Mathieu R."/>
            <person name="Endo H."/>
            <person name="Kuwata A."/>
            <person name="Ogata H."/>
        </authorList>
    </citation>
    <scope>NUCLEOTIDE SEQUENCE [LARGE SCALE GENOMIC DNA]</scope>
</reference>
<dbReference type="Proteomes" id="UP001165060">
    <property type="component" value="Unassembled WGS sequence"/>
</dbReference>
<evidence type="ECO:0000313" key="2">
    <source>
        <dbReference type="EMBL" id="GMI27952.1"/>
    </source>
</evidence>
<comment type="caution">
    <text evidence="2">The sequence shown here is derived from an EMBL/GenBank/DDBJ whole genome shotgun (WGS) entry which is preliminary data.</text>
</comment>
<organism evidence="2 3">
    <name type="scientific">Tetraparma gracilis</name>
    <dbReference type="NCBI Taxonomy" id="2962635"/>
    <lineage>
        <taxon>Eukaryota</taxon>
        <taxon>Sar</taxon>
        <taxon>Stramenopiles</taxon>
        <taxon>Ochrophyta</taxon>
        <taxon>Bolidophyceae</taxon>
        <taxon>Parmales</taxon>
        <taxon>Triparmaceae</taxon>
        <taxon>Tetraparma</taxon>
    </lineage>
</organism>
<evidence type="ECO:0000313" key="3">
    <source>
        <dbReference type="Proteomes" id="UP001165060"/>
    </source>
</evidence>
<dbReference type="EMBL" id="BRYB01004247">
    <property type="protein sequence ID" value="GMI27952.1"/>
    <property type="molecule type" value="Genomic_DNA"/>
</dbReference>
<gene>
    <name evidence="2" type="ORF">TeGR_g5797</name>
</gene>
<keyword evidence="3" id="KW-1185">Reference proteome</keyword>
<name>A0ABQ6MLB5_9STRA</name>
<protein>
    <recommendedName>
        <fullName evidence="4">PUB domain-containing protein</fullName>
    </recommendedName>
</protein>
<evidence type="ECO:0008006" key="4">
    <source>
        <dbReference type="Google" id="ProtNLM"/>
    </source>
</evidence>